<dbReference type="PANTHER" id="PTHR13904">
    <property type="entry name" value="PRE-MRNA SPLICING FACTOR PRP31"/>
    <property type="match status" value="1"/>
</dbReference>
<dbReference type="GO" id="GO:0071011">
    <property type="term" value="C:precatalytic spliceosome"/>
    <property type="evidence" value="ECO:0007669"/>
    <property type="project" value="TreeGrafter"/>
</dbReference>
<dbReference type="GO" id="GO:0005687">
    <property type="term" value="C:U4 snRNP"/>
    <property type="evidence" value="ECO:0007669"/>
    <property type="project" value="TreeGrafter"/>
</dbReference>
<feature type="domain" description="Nop" evidence="1">
    <location>
        <begin position="210"/>
        <end position="325"/>
    </location>
</feature>
<evidence type="ECO:0000259" key="1">
    <source>
        <dbReference type="PROSITE" id="PS51358"/>
    </source>
</evidence>
<dbReference type="Pfam" id="PF01798">
    <property type="entry name" value="Nop"/>
    <property type="match status" value="1"/>
</dbReference>
<dbReference type="PANTHER" id="PTHR13904:SF0">
    <property type="entry name" value="U4_U6 SMALL NUCLEAR RIBONUCLEOPROTEIN PRP31"/>
    <property type="match status" value="1"/>
</dbReference>
<dbReference type="AlphaFoldDB" id="A0A382CIJ9"/>
<name>A0A382CIJ9_9ZZZZ</name>
<evidence type="ECO:0000313" key="2">
    <source>
        <dbReference type="EMBL" id="SVB25654.1"/>
    </source>
</evidence>
<dbReference type="InterPro" id="IPR002687">
    <property type="entry name" value="Nop_dom"/>
</dbReference>
<dbReference type="InterPro" id="IPR042239">
    <property type="entry name" value="Nop_C"/>
</dbReference>
<dbReference type="InterPro" id="IPR027105">
    <property type="entry name" value="Prp31"/>
</dbReference>
<dbReference type="Gene3D" id="1.10.246.90">
    <property type="entry name" value="Nop domain"/>
    <property type="match status" value="1"/>
</dbReference>
<dbReference type="GO" id="GO:0046540">
    <property type="term" value="C:U4/U6 x U5 tri-snRNP complex"/>
    <property type="evidence" value="ECO:0007669"/>
    <property type="project" value="InterPro"/>
</dbReference>
<sequence>VRIHFDWRLARVIDSDGNVIDELVWSGKRSIGALADRLAELQSGRLSPEARVLAERFSEAEADHLGAMSDPDWPEPDGDEQALFAEATDRLARRGVADAAGDLDRRLDMLSSAASELRASWTTSEARCVEWAGLFLSEADLDAQRRDIPGAVAEADSIDGAAEALGIPAPKHQPSPAEWDALRSHATGVVELTGRLDSAEAATRELAGGYIPSLSMVVGPLGAAKLVVLAGGRERLARMPSGSLQVLGAHAGMAAHRRGAPPPKHSPVLFSLPQVSKSPRWVRGKIARFLAGKAAIAVRADHFGGVPWSQEQVDEINSRVDAIKARFPKPPKRG</sequence>
<dbReference type="InterPro" id="IPR036070">
    <property type="entry name" value="Nop_dom_sf"/>
</dbReference>
<organism evidence="2">
    <name type="scientific">marine metagenome</name>
    <dbReference type="NCBI Taxonomy" id="408172"/>
    <lineage>
        <taxon>unclassified sequences</taxon>
        <taxon>metagenomes</taxon>
        <taxon>ecological metagenomes</taxon>
    </lineage>
</organism>
<accession>A0A382CIJ9</accession>
<protein>
    <recommendedName>
        <fullName evidence="1">Nop domain-containing protein</fullName>
    </recommendedName>
</protein>
<feature type="non-terminal residue" evidence="2">
    <location>
        <position position="1"/>
    </location>
</feature>
<dbReference type="EMBL" id="UINC01034586">
    <property type="protein sequence ID" value="SVB25654.1"/>
    <property type="molecule type" value="Genomic_DNA"/>
</dbReference>
<dbReference type="PROSITE" id="PS51358">
    <property type="entry name" value="NOP"/>
    <property type="match status" value="1"/>
</dbReference>
<dbReference type="GO" id="GO:0000244">
    <property type="term" value="P:spliceosomal tri-snRNP complex assembly"/>
    <property type="evidence" value="ECO:0007669"/>
    <property type="project" value="InterPro"/>
</dbReference>
<proteinExistence type="predicted"/>
<dbReference type="SUPFAM" id="SSF89124">
    <property type="entry name" value="Nop domain"/>
    <property type="match status" value="1"/>
</dbReference>
<reference evidence="2" key="1">
    <citation type="submission" date="2018-05" db="EMBL/GenBank/DDBJ databases">
        <authorList>
            <person name="Lanie J.A."/>
            <person name="Ng W.-L."/>
            <person name="Kazmierczak K.M."/>
            <person name="Andrzejewski T.M."/>
            <person name="Davidsen T.M."/>
            <person name="Wayne K.J."/>
            <person name="Tettelin H."/>
            <person name="Glass J.I."/>
            <person name="Rusch D."/>
            <person name="Podicherti R."/>
            <person name="Tsui H.-C.T."/>
            <person name="Winkler M.E."/>
        </authorList>
    </citation>
    <scope>NUCLEOTIDE SEQUENCE</scope>
</reference>
<gene>
    <name evidence="2" type="ORF">METZ01_LOCUS178508</name>
</gene>